<feature type="transmembrane region" description="Helical" evidence="8">
    <location>
        <begin position="111"/>
        <end position="133"/>
    </location>
</feature>
<keyword evidence="12" id="KW-1185">Reference proteome</keyword>
<evidence type="ECO:0000256" key="3">
    <source>
        <dbReference type="ARBA" id="ARBA00022448"/>
    </source>
</evidence>
<comment type="subcellular location">
    <subcellularLocation>
        <location evidence="1">Cell membrane</location>
        <topology evidence="1">Multi-pass membrane protein</topology>
    </subcellularLocation>
</comment>
<accession>A0A099FW16</accession>
<dbReference type="PANTHER" id="PTHR42810:SF4">
    <property type="entry name" value="URIC ACID TRANSPORTER UACT"/>
    <property type="match status" value="1"/>
</dbReference>
<dbReference type="OrthoDB" id="9805749at2"/>
<dbReference type="Proteomes" id="UP000029858">
    <property type="component" value="Unassembled WGS sequence"/>
</dbReference>
<feature type="transmembrane region" description="Helical" evidence="8">
    <location>
        <begin position="453"/>
        <end position="473"/>
    </location>
</feature>
<evidence type="ECO:0000256" key="6">
    <source>
        <dbReference type="ARBA" id="ARBA00022989"/>
    </source>
</evidence>
<organism evidence="9 11">
    <name type="scientific">Paracoccus sanguinis</name>
    <dbReference type="NCBI Taxonomy" id="1545044"/>
    <lineage>
        <taxon>Bacteria</taxon>
        <taxon>Pseudomonadati</taxon>
        <taxon>Pseudomonadota</taxon>
        <taxon>Alphaproteobacteria</taxon>
        <taxon>Rhodobacterales</taxon>
        <taxon>Paracoccaceae</taxon>
        <taxon>Paracoccus</taxon>
    </lineage>
</organism>
<evidence type="ECO:0000313" key="12">
    <source>
        <dbReference type="Proteomes" id="UP000182944"/>
    </source>
</evidence>
<keyword evidence="7 8" id="KW-0472">Membrane</keyword>
<reference evidence="10" key="3">
    <citation type="submission" date="2016-10" db="EMBL/GenBank/DDBJ databases">
        <authorList>
            <person name="de Groot N.N."/>
        </authorList>
    </citation>
    <scope>NUCLEOTIDE SEQUENCE [LARGE SCALE GENOMIC DNA]</scope>
    <source>
        <strain evidence="10">DSM 29303</strain>
    </source>
</reference>
<dbReference type="EMBL" id="FNNA01000001">
    <property type="protein sequence ID" value="SDW45744.1"/>
    <property type="molecule type" value="Genomic_DNA"/>
</dbReference>
<evidence type="ECO:0000256" key="7">
    <source>
        <dbReference type="ARBA" id="ARBA00023136"/>
    </source>
</evidence>
<evidence type="ECO:0000313" key="9">
    <source>
        <dbReference type="EMBL" id="KGJ17069.1"/>
    </source>
</evidence>
<dbReference type="GO" id="GO:0005886">
    <property type="term" value="C:plasma membrane"/>
    <property type="evidence" value="ECO:0007669"/>
    <property type="project" value="UniProtKB-SubCell"/>
</dbReference>
<feature type="transmembrane region" description="Helical" evidence="8">
    <location>
        <begin position="286"/>
        <end position="310"/>
    </location>
</feature>
<reference evidence="9 11" key="2">
    <citation type="submission" date="2014-10" db="EMBL/GenBank/DDBJ databases">
        <title>Paracoccus sanguinis sp. nov., isolated from clinical specimens of New York State patients.</title>
        <authorList>
            <person name="Mingle L.A."/>
            <person name="Cole J.A."/>
            <person name="Lapierre P."/>
            <person name="Musser K.A."/>
        </authorList>
    </citation>
    <scope>NUCLEOTIDE SEQUENCE [LARGE SCALE GENOMIC DNA]</scope>
    <source>
        <strain evidence="9 11">5503</strain>
    </source>
</reference>
<keyword evidence="6 8" id="KW-1133">Transmembrane helix</keyword>
<keyword evidence="4" id="KW-1003">Cell membrane</keyword>
<feature type="transmembrane region" description="Helical" evidence="8">
    <location>
        <begin position="216"/>
        <end position="233"/>
    </location>
</feature>
<dbReference type="STRING" id="1545044.SAMN05444276_1011027"/>
<feature type="transmembrane region" description="Helical" evidence="8">
    <location>
        <begin position="240"/>
        <end position="261"/>
    </location>
</feature>
<evidence type="ECO:0000256" key="5">
    <source>
        <dbReference type="ARBA" id="ARBA00022692"/>
    </source>
</evidence>
<dbReference type="Proteomes" id="UP000182944">
    <property type="component" value="Unassembled WGS sequence"/>
</dbReference>
<feature type="transmembrane region" description="Helical" evidence="8">
    <location>
        <begin position="56"/>
        <end position="74"/>
    </location>
</feature>
<dbReference type="RefSeq" id="WP_036705713.1">
    <property type="nucleotide sequence ID" value="NZ_FNNA01000001.1"/>
</dbReference>
<feature type="transmembrane region" description="Helical" evidence="8">
    <location>
        <begin position="140"/>
        <end position="166"/>
    </location>
</feature>
<feature type="transmembrane region" description="Helical" evidence="8">
    <location>
        <begin position="390"/>
        <end position="412"/>
    </location>
</feature>
<dbReference type="NCBIfam" id="TIGR00801">
    <property type="entry name" value="ncs2"/>
    <property type="match status" value="1"/>
</dbReference>
<dbReference type="Pfam" id="PF00860">
    <property type="entry name" value="Xan_ur_permease"/>
    <property type="match status" value="2"/>
</dbReference>
<gene>
    <name evidence="9" type="ORF">IX56_17615</name>
    <name evidence="10" type="ORF">SAMN05444276_1011027</name>
</gene>
<keyword evidence="3" id="KW-0813">Transport</keyword>
<evidence type="ECO:0000256" key="1">
    <source>
        <dbReference type="ARBA" id="ARBA00004651"/>
    </source>
</evidence>
<proteinExistence type="inferred from homology"/>
<name>A0A099FW16_9RHOB</name>
<evidence type="ECO:0000313" key="10">
    <source>
        <dbReference type="EMBL" id="SDW45744.1"/>
    </source>
</evidence>
<feature type="transmembrane region" description="Helical" evidence="8">
    <location>
        <begin position="86"/>
        <end position="105"/>
    </location>
</feature>
<evidence type="ECO:0000313" key="11">
    <source>
        <dbReference type="Proteomes" id="UP000029858"/>
    </source>
</evidence>
<dbReference type="InterPro" id="IPR006042">
    <property type="entry name" value="Xan_ur_permease"/>
</dbReference>
<dbReference type="EMBL" id="JRKQ01000192">
    <property type="protein sequence ID" value="KGJ17069.1"/>
    <property type="molecule type" value="Genomic_DNA"/>
</dbReference>
<protein>
    <submittedName>
        <fullName evidence="10">Nucleobase:cation symporter-2, NCS2 family</fullName>
    </submittedName>
    <submittedName>
        <fullName evidence="9">Permease</fullName>
    </submittedName>
</protein>
<reference evidence="9 11" key="1">
    <citation type="submission" date="2014-09" db="EMBL/GenBank/DDBJ databases">
        <authorList>
            <person name="McGinnis J.M."/>
            <person name="Wolfgang W.J."/>
        </authorList>
    </citation>
    <scope>NUCLEOTIDE SEQUENCE [LARGE SCALE GENOMIC DNA]</scope>
    <source>
        <strain evidence="9 11">5503</strain>
    </source>
</reference>
<dbReference type="NCBIfam" id="NF037981">
    <property type="entry name" value="NCS2_1"/>
    <property type="match status" value="2"/>
</dbReference>
<sequence>MTDLTHSRGTLDPVEAVPPAPRLFALGLQHVLVMYAGAIAVPLIVGRALKLSPEDVAFLISADLFVCGIASIIQSMGAGAWLGVRLPVMMGVTFAAVGPMVAIANETPGEIGARALFGAVIGAGIVAVLLAPLVSRMLRFFPPVVTGTVILTIGISLMPIGINWIFGLQQGPTAPKLVDPAMQAWLDAQVAAGGVPLGTKIAASVPNPLYAAPRNFLIAGVVLATILLIARFGRGFLSNIAVLIGIVVGGLLAASMGMMHFEKVAAAAWFAPIRPFHFGMPTFDPVMILTMTLVMIVVMIESTGMFLALGDMVGHRISQPRLAAGLRADGVGTILGGVFNTFPYTSFSQNVGLVGVTGVRSRFVCVAGGAIMIVLGLIPKMGALVEALPTVVLGGAGLVMFGMVAATGVRILSRVDFTANRHNLFIVAIAIGMGMIPMIAGDFDQWLPRGTRVLTHSGILLAAVSAVLLNWFFNGAKPVDEDELRRAGAAADSH</sequence>
<dbReference type="GO" id="GO:0042907">
    <property type="term" value="F:xanthine transmembrane transporter activity"/>
    <property type="evidence" value="ECO:0007669"/>
    <property type="project" value="TreeGrafter"/>
</dbReference>
<feature type="transmembrane region" description="Helical" evidence="8">
    <location>
        <begin position="359"/>
        <end position="378"/>
    </location>
</feature>
<dbReference type="InterPro" id="IPR006043">
    <property type="entry name" value="NCS2"/>
</dbReference>
<accession>A0A099FR27</accession>
<keyword evidence="5 8" id="KW-0812">Transmembrane</keyword>
<feature type="transmembrane region" description="Helical" evidence="8">
    <location>
        <begin position="424"/>
        <end position="441"/>
    </location>
</feature>
<accession>A0A099G2M2</accession>
<comment type="similarity">
    <text evidence="2">Belongs to the nucleobase:cation symporter-2 (NCS2) (TC 2.A.40) family.</text>
</comment>
<dbReference type="AlphaFoldDB" id="A0A099FW16"/>
<evidence type="ECO:0000256" key="2">
    <source>
        <dbReference type="ARBA" id="ARBA00008821"/>
    </source>
</evidence>
<evidence type="ECO:0000256" key="4">
    <source>
        <dbReference type="ARBA" id="ARBA00022475"/>
    </source>
</evidence>
<evidence type="ECO:0000256" key="8">
    <source>
        <dbReference type="SAM" id="Phobius"/>
    </source>
</evidence>
<feature type="transmembrane region" description="Helical" evidence="8">
    <location>
        <begin position="23"/>
        <end position="44"/>
    </location>
</feature>
<reference evidence="12" key="4">
    <citation type="submission" date="2016-10" db="EMBL/GenBank/DDBJ databases">
        <authorList>
            <person name="Varghese N."/>
            <person name="Submissions S."/>
        </authorList>
    </citation>
    <scope>NUCLEOTIDE SEQUENCE [LARGE SCALE GENOMIC DNA]</scope>
    <source>
        <strain evidence="12">DSM 29303</strain>
    </source>
</reference>
<dbReference type="PANTHER" id="PTHR42810">
    <property type="entry name" value="PURINE PERMEASE C1399.01C-RELATED"/>
    <property type="match status" value="1"/>
</dbReference>